<proteinExistence type="predicted"/>
<keyword evidence="2" id="KW-1185">Reference proteome</keyword>
<sequence length="1295" mass="141125">MATRGIRNNNLGNLRVSKDQWEGAVGDDGAFVIFDSPESGVRALAKNLQSYGRQGYDSIEKIINRWAPPNENDTQSYINSVVAATGIPATQSLDLSDPDTLSSLAQAIGFHETGSRYDPEVYQKGVARALNGISPKTPPVSANVFDALTEGLKAKPNVALGENLPTAAGLNIEGQTPEAPNESFGEMFYKATGETMQEREDRSTWFGFGAATEAEVKNSMGGVAIRAGQTEDSLDVIGDVFNPTRWNNHKWTREELDQIRNAGVLPQYYGVITGGSPQNLTELINLALENQKLDQEKAKAGTGAQLAAGVIGAGVDPLTYVPIAGQVWKGGKLVNKMFTVAAQSGALAGVSERARTSVAGGDAHVAEAILGGALFGGGMTAIADGLGRALGRNTNEFAGPATRLEARETARNVDGQDLSRMPIREGEETFSHQGVKFADVPNEPGSVRLEDGSILIGENPLNPKTRQVFDEVIEPERAAAGVNLGGLTEIGLKLLRSENPEIRGVAADLVRSPTGMQSGASGKIGTTASDVFERLRAVDHRFYNDIDDAVTEALKDPYFQTAFWRDSGAFRQDVYQRVSMAIEDGSGNLKAELTPGELKVYDLLKNQFDAKREMMENPSMFGRPDAKSIFPGSRFKGTYVPHVYSNQMKELYIKELGSPEALQEAIKKSWLTSYASRPEVKKRVDEALLEADPTLTPEGLAAAVDKYANDKAYGISHTEQFERSSVMEENINGLVGLENNSFLEARNLFDSDMSIVLPNGQTFSVNNLREWDMDKIVPAYNRRVNGDIAIMAGTGKTTKDMKDLVETLMNKAGDDGKLKGEVSTLRDTLKILTGRARRDGADDAAFNTVLRTMTDLSFFAKNAYMGVQNLTEIGGMLARGNVRAMLHGVPMFRDLAFRNKKVGASEIKDLHNVLFGKELDDSIRPSKQDVIDRLRSYSDLGRGTATALGTAKYYTGELAVRSPLTKVLNGTTNYLLDAGRQGFLSDIVEHSLTGSKRKFDDRWLKTAGISDEQWKGIKSLIRESVTRGPDGKYTIKDKKAFSQDPRAMDLWRMGDTIADETLLRPHKLSNMDAKAYGPLAKTVLQFKNFVIKSINGRTMRTFYNATKNNRAMDAALSTVMSMGLAGIYYMAQAHIKAYAMQDGRDRDYLKQALDPTMIGYAALSRSSHLGGPLGVANILGGIAGYEDTKMLRSSILPRSPTEKPERAIAYGAATSDPVMNIVGNFLEQVPAFGYAANVGASAYNLAGYLKADTRVNERDYMTGMYNTFRELVPNDPITQKLLLGTFEEQGIHIKD</sequence>
<reference evidence="1" key="1">
    <citation type="submission" date="2023-06" db="EMBL/GenBank/DDBJ databases">
        <title>Phage tail fibers protein as a specific probe for recognition of Shiga toxin-producing Escherichia coli O91, O103, and O111.</title>
        <authorList>
            <person name="Chen Y."/>
            <person name="Liu Y."/>
        </authorList>
    </citation>
    <scope>NUCLEOTIDE SEQUENCE</scope>
</reference>
<dbReference type="EMBL" id="OR204650">
    <property type="protein sequence ID" value="WMM35655.1"/>
    <property type="molecule type" value="Genomic_DNA"/>
</dbReference>
<accession>A0AA51MZU1</accession>
<protein>
    <submittedName>
        <fullName evidence="1">Peptidoglycan lytic exotransglycosylase</fullName>
        <ecNumber evidence="1">4.2.2.n1</ecNumber>
    </submittedName>
</protein>
<dbReference type="Proteomes" id="UP001257016">
    <property type="component" value="Segment"/>
</dbReference>
<dbReference type="GO" id="GO:0016829">
    <property type="term" value="F:lyase activity"/>
    <property type="evidence" value="ECO:0007669"/>
    <property type="project" value="UniProtKB-KW"/>
</dbReference>
<keyword evidence="1" id="KW-0456">Lyase</keyword>
<evidence type="ECO:0000313" key="1">
    <source>
        <dbReference type="EMBL" id="WMM35655.1"/>
    </source>
</evidence>
<evidence type="ECO:0000313" key="2">
    <source>
        <dbReference type="Proteomes" id="UP001257016"/>
    </source>
</evidence>
<dbReference type="EC" id="4.2.2.n1" evidence="1"/>
<organism evidence="1 2">
    <name type="scientific">Escherichia phage pO91</name>
    <dbReference type="NCBI Taxonomy" id="3072194"/>
    <lineage>
        <taxon>Viruses</taxon>
        <taxon>Duplodnaviria</taxon>
        <taxon>Heunggongvirae</taxon>
        <taxon>Uroviricota</taxon>
        <taxon>Caudoviricetes</taxon>
        <taxon>Autographivirales</taxon>
        <taxon>Autotranscriptaviridae</taxon>
        <taxon>Studiervirinae</taxon>
        <taxon>Kayfunavirus</taxon>
        <taxon>Kayfunavirus pO91</taxon>
    </lineage>
</organism>
<name>A0AA51MZU1_9CAUD</name>